<sequence>MLHMRLGIFNSFVYRLVIWSL</sequence>
<dbReference type="AlphaFoldDB" id="A0A0A8Z4F5"/>
<evidence type="ECO:0000313" key="1">
    <source>
        <dbReference type="EMBL" id="JAD34274.1"/>
    </source>
</evidence>
<protein>
    <submittedName>
        <fullName evidence="1">Uncharacterized protein</fullName>
    </submittedName>
</protein>
<accession>A0A0A8Z4F5</accession>
<name>A0A0A8Z4F5_ARUDO</name>
<reference evidence="1" key="2">
    <citation type="journal article" date="2015" name="Data Brief">
        <title>Shoot transcriptome of the giant reed, Arundo donax.</title>
        <authorList>
            <person name="Barrero R.A."/>
            <person name="Guerrero F.D."/>
            <person name="Moolhuijzen P."/>
            <person name="Goolsby J.A."/>
            <person name="Tidwell J."/>
            <person name="Bellgard S.E."/>
            <person name="Bellgard M.I."/>
        </authorList>
    </citation>
    <scope>NUCLEOTIDE SEQUENCE</scope>
    <source>
        <tissue evidence="1">Shoot tissue taken approximately 20 cm above the soil surface</tissue>
    </source>
</reference>
<organism evidence="1">
    <name type="scientific">Arundo donax</name>
    <name type="common">Giant reed</name>
    <name type="synonym">Donax arundinaceus</name>
    <dbReference type="NCBI Taxonomy" id="35708"/>
    <lineage>
        <taxon>Eukaryota</taxon>
        <taxon>Viridiplantae</taxon>
        <taxon>Streptophyta</taxon>
        <taxon>Embryophyta</taxon>
        <taxon>Tracheophyta</taxon>
        <taxon>Spermatophyta</taxon>
        <taxon>Magnoliopsida</taxon>
        <taxon>Liliopsida</taxon>
        <taxon>Poales</taxon>
        <taxon>Poaceae</taxon>
        <taxon>PACMAD clade</taxon>
        <taxon>Arundinoideae</taxon>
        <taxon>Arundineae</taxon>
        <taxon>Arundo</taxon>
    </lineage>
</organism>
<reference evidence="1" key="1">
    <citation type="submission" date="2014-09" db="EMBL/GenBank/DDBJ databases">
        <authorList>
            <person name="Magalhaes I.L.F."/>
            <person name="Oliveira U."/>
            <person name="Santos F.R."/>
            <person name="Vidigal T.H.D.A."/>
            <person name="Brescovit A.D."/>
            <person name="Santos A.J."/>
        </authorList>
    </citation>
    <scope>NUCLEOTIDE SEQUENCE</scope>
    <source>
        <tissue evidence="1">Shoot tissue taken approximately 20 cm above the soil surface</tissue>
    </source>
</reference>
<proteinExistence type="predicted"/>
<dbReference type="EMBL" id="GBRH01263621">
    <property type="protein sequence ID" value="JAD34274.1"/>
    <property type="molecule type" value="Transcribed_RNA"/>
</dbReference>